<keyword evidence="2" id="KW-1185">Reference proteome</keyword>
<evidence type="ECO:0000313" key="2">
    <source>
        <dbReference type="Proteomes" id="UP001364617"/>
    </source>
</evidence>
<evidence type="ECO:0000313" key="1">
    <source>
        <dbReference type="EMBL" id="KAK7141546.1"/>
    </source>
</evidence>
<dbReference type="Proteomes" id="UP001364617">
    <property type="component" value="Unassembled WGS sequence"/>
</dbReference>
<sequence length="70" mass="8422">MHKRIQFFTMETTLNRRNCQYRTTQSPRSHVSDTGHTLMRTITGRCHFSPPCLQLRRHRSISGLEYWELD</sequence>
<reference evidence="1 2" key="1">
    <citation type="submission" date="2024-02" db="EMBL/GenBank/DDBJ databases">
        <title>Chromosome-level genome assembly of the Eurasian Minnow (Phoxinus phoxinus).</title>
        <authorList>
            <person name="Oriowo T.O."/>
            <person name="Martin S."/>
            <person name="Stange M."/>
            <person name="Chrysostomakis Y."/>
            <person name="Brown T."/>
            <person name="Winkler S."/>
            <person name="Kukowka S."/>
            <person name="Myers E.W."/>
            <person name="Bohne A."/>
        </authorList>
    </citation>
    <scope>NUCLEOTIDE SEQUENCE [LARGE SCALE GENOMIC DNA]</scope>
    <source>
        <strain evidence="1">ZFMK-TIS-60720</strain>
        <tissue evidence="1">Whole Organism</tissue>
    </source>
</reference>
<accession>A0AAN9CPE8</accession>
<proteinExistence type="predicted"/>
<dbReference type="AlphaFoldDB" id="A0AAN9CPE8"/>
<gene>
    <name evidence="1" type="ORF">R3I93_015634</name>
</gene>
<dbReference type="EMBL" id="JAYKXH010000016">
    <property type="protein sequence ID" value="KAK7141546.1"/>
    <property type="molecule type" value="Genomic_DNA"/>
</dbReference>
<comment type="caution">
    <text evidence="1">The sequence shown here is derived from an EMBL/GenBank/DDBJ whole genome shotgun (WGS) entry which is preliminary data.</text>
</comment>
<name>A0AAN9CPE8_9TELE</name>
<protein>
    <submittedName>
        <fullName evidence="1">Uncharacterized protein</fullName>
    </submittedName>
</protein>
<organism evidence="1 2">
    <name type="scientific">Phoxinus phoxinus</name>
    <name type="common">Eurasian minnow</name>
    <dbReference type="NCBI Taxonomy" id="58324"/>
    <lineage>
        <taxon>Eukaryota</taxon>
        <taxon>Metazoa</taxon>
        <taxon>Chordata</taxon>
        <taxon>Craniata</taxon>
        <taxon>Vertebrata</taxon>
        <taxon>Euteleostomi</taxon>
        <taxon>Actinopterygii</taxon>
        <taxon>Neopterygii</taxon>
        <taxon>Teleostei</taxon>
        <taxon>Ostariophysi</taxon>
        <taxon>Cypriniformes</taxon>
        <taxon>Leuciscidae</taxon>
        <taxon>Phoxininae</taxon>
        <taxon>Phoxinus</taxon>
    </lineage>
</organism>